<keyword evidence="4 6" id="KW-0560">Oxidoreductase</keyword>
<keyword evidence="2 6" id="KW-0479">Metal-binding</keyword>
<organism evidence="8 9">
    <name type="scientific">Nyssa sinensis</name>
    <dbReference type="NCBI Taxonomy" id="561372"/>
    <lineage>
        <taxon>Eukaryota</taxon>
        <taxon>Viridiplantae</taxon>
        <taxon>Streptophyta</taxon>
        <taxon>Embryophyta</taxon>
        <taxon>Tracheophyta</taxon>
        <taxon>Spermatophyta</taxon>
        <taxon>Magnoliopsida</taxon>
        <taxon>eudicotyledons</taxon>
        <taxon>Gunneridae</taxon>
        <taxon>Pentapetalae</taxon>
        <taxon>asterids</taxon>
        <taxon>Cornales</taxon>
        <taxon>Nyssaceae</taxon>
        <taxon>Nyssa</taxon>
    </lineage>
</organism>
<keyword evidence="5 6" id="KW-0408">Iron</keyword>
<evidence type="ECO:0000259" key="7">
    <source>
        <dbReference type="PROSITE" id="PS51471"/>
    </source>
</evidence>
<dbReference type="GO" id="GO:0051213">
    <property type="term" value="F:dioxygenase activity"/>
    <property type="evidence" value="ECO:0007669"/>
    <property type="project" value="UniProtKB-ARBA"/>
</dbReference>
<keyword evidence="3" id="KW-0847">Vitamin C</keyword>
<evidence type="ECO:0000256" key="2">
    <source>
        <dbReference type="ARBA" id="ARBA00022723"/>
    </source>
</evidence>
<dbReference type="FunFam" id="2.60.120.330:FF:000005">
    <property type="entry name" value="1-aminocyclopropane-1-carboxylate oxidase homolog 1"/>
    <property type="match status" value="1"/>
</dbReference>
<comment type="similarity">
    <text evidence="1 6">Belongs to the iron/ascorbate-dependent oxidoreductase family.</text>
</comment>
<dbReference type="Proteomes" id="UP000325577">
    <property type="component" value="Linkage Group LG0"/>
</dbReference>
<feature type="domain" description="Fe2OG dioxygenase" evidence="7">
    <location>
        <begin position="224"/>
        <end position="323"/>
    </location>
</feature>
<proteinExistence type="inferred from homology"/>
<dbReference type="PROSITE" id="PS51471">
    <property type="entry name" value="FE2OG_OXY"/>
    <property type="match status" value="1"/>
</dbReference>
<evidence type="ECO:0000313" key="8">
    <source>
        <dbReference type="EMBL" id="KAA8550773.1"/>
    </source>
</evidence>
<evidence type="ECO:0000313" key="9">
    <source>
        <dbReference type="Proteomes" id="UP000325577"/>
    </source>
</evidence>
<dbReference type="InterPro" id="IPR027443">
    <property type="entry name" value="IPNS-like_sf"/>
</dbReference>
<dbReference type="InterPro" id="IPR044861">
    <property type="entry name" value="IPNS-like_FE2OG_OXY"/>
</dbReference>
<name>A0A5J5C5X6_9ASTE</name>
<evidence type="ECO:0000256" key="3">
    <source>
        <dbReference type="ARBA" id="ARBA00022896"/>
    </source>
</evidence>
<dbReference type="SUPFAM" id="SSF51197">
    <property type="entry name" value="Clavaminate synthase-like"/>
    <property type="match status" value="1"/>
</dbReference>
<evidence type="ECO:0000256" key="4">
    <source>
        <dbReference type="ARBA" id="ARBA00023002"/>
    </source>
</evidence>
<dbReference type="EMBL" id="CM018031">
    <property type="protein sequence ID" value="KAA8550773.1"/>
    <property type="molecule type" value="Genomic_DNA"/>
</dbReference>
<evidence type="ECO:0000256" key="6">
    <source>
        <dbReference type="RuleBase" id="RU003682"/>
    </source>
</evidence>
<reference evidence="8 9" key="1">
    <citation type="submission" date="2019-09" db="EMBL/GenBank/DDBJ databases">
        <title>A chromosome-level genome assembly of the Chinese tupelo Nyssa sinensis.</title>
        <authorList>
            <person name="Yang X."/>
            <person name="Kang M."/>
            <person name="Yang Y."/>
            <person name="Xiong H."/>
            <person name="Wang M."/>
            <person name="Zhang Z."/>
            <person name="Wang Z."/>
            <person name="Wu H."/>
            <person name="Ma T."/>
            <person name="Liu J."/>
            <person name="Xi Z."/>
        </authorList>
    </citation>
    <scope>NUCLEOTIDE SEQUENCE [LARGE SCALE GENOMIC DNA]</scope>
    <source>
        <strain evidence="8">J267</strain>
        <tissue evidence="8">Leaf</tissue>
    </source>
</reference>
<dbReference type="PANTHER" id="PTHR10209">
    <property type="entry name" value="OXIDOREDUCTASE, 2OG-FE II OXYGENASE FAMILY PROTEIN"/>
    <property type="match status" value="1"/>
</dbReference>
<accession>A0A5J5C5X6</accession>
<dbReference type="Gene3D" id="2.60.120.330">
    <property type="entry name" value="B-lactam Antibiotic, Isopenicillin N Synthase, Chain"/>
    <property type="match status" value="1"/>
</dbReference>
<dbReference type="Pfam" id="PF03171">
    <property type="entry name" value="2OG-FeII_Oxy"/>
    <property type="match status" value="1"/>
</dbReference>
<dbReference type="Pfam" id="PF14226">
    <property type="entry name" value="DIOX_N"/>
    <property type="match status" value="1"/>
</dbReference>
<dbReference type="InterPro" id="IPR026992">
    <property type="entry name" value="DIOX_N"/>
</dbReference>
<evidence type="ECO:0000256" key="1">
    <source>
        <dbReference type="ARBA" id="ARBA00008056"/>
    </source>
</evidence>
<dbReference type="GO" id="GO:0016705">
    <property type="term" value="F:oxidoreductase activity, acting on paired donors, with incorporation or reduction of molecular oxygen"/>
    <property type="evidence" value="ECO:0007669"/>
    <property type="project" value="UniProtKB-ARBA"/>
</dbReference>
<keyword evidence="9" id="KW-1185">Reference proteome</keyword>
<dbReference type="GO" id="GO:0031418">
    <property type="term" value="F:L-ascorbic acid binding"/>
    <property type="evidence" value="ECO:0007669"/>
    <property type="project" value="UniProtKB-KW"/>
</dbReference>
<dbReference type="GO" id="GO:0046872">
    <property type="term" value="F:metal ion binding"/>
    <property type="evidence" value="ECO:0007669"/>
    <property type="project" value="UniProtKB-KW"/>
</dbReference>
<dbReference type="AlphaFoldDB" id="A0A5J5C5X6"/>
<sequence>MEVVSVTTQSIDGQYDRAKEVREFEETKAGVKGLVDSGVVKIPRFFIHPPETLPKPPCSNGGIDKLQIPTINLQGIGSDGCSSERRKQIVDDIREACERWGFFQLVNHGVPVGVMEGMLEGTRRFHEQPREAKAELYSNDGRREVRFYSTNGPRRESNPATWRDALACTFQDDALNPQAIPLVCRKQMEEYIKFMIKLREMISELLSEALGLSSDYLSCIECMKSEFLTCLYYPACPEPDLTLGTFKHSDPTFLTILVQDNIGGLQVLHQNHWLDVPPIPGALAVNIGDLMQLITNDKFKSAEHRVLARSIGPRLSAACFFYPSTKHSIKPYGPIKELLSENNPAIYREVMHLEYIGHYQSKPRDDTSALTHFKL</sequence>
<evidence type="ECO:0000256" key="5">
    <source>
        <dbReference type="ARBA" id="ARBA00023004"/>
    </source>
</evidence>
<dbReference type="OrthoDB" id="288590at2759"/>
<gene>
    <name evidence="8" type="ORF">F0562_002457</name>
</gene>
<protein>
    <recommendedName>
        <fullName evidence="7">Fe2OG dioxygenase domain-containing protein</fullName>
    </recommendedName>
</protein>
<dbReference type="InterPro" id="IPR005123">
    <property type="entry name" value="Oxoglu/Fe-dep_dioxygenase_dom"/>
</dbReference>
<dbReference type="PANTHER" id="PTHR10209:SF714">
    <property type="entry name" value="1-AMINOCYCLOPROPANE-1-CARBOXYLATE OXIDASE HOMOLOG 11-RELATED"/>
    <property type="match status" value="1"/>
</dbReference>